<gene>
    <name evidence="10" type="ORF">BOTBODRAFT_100819</name>
</gene>
<dbReference type="GO" id="GO:0009986">
    <property type="term" value="C:cell surface"/>
    <property type="evidence" value="ECO:0007669"/>
    <property type="project" value="TreeGrafter"/>
</dbReference>
<reference evidence="11" key="1">
    <citation type="journal article" date="2014" name="Proc. Natl. Acad. Sci. U.S.A.">
        <title>Extensive sampling of basidiomycete genomes demonstrates inadequacy of the white-rot/brown-rot paradigm for wood decay fungi.</title>
        <authorList>
            <person name="Riley R."/>
            <person name="Salamov A.A."/>
            <person name="Brown D.W."/>
            <person name="Nagy L.G."/>
            <person name="Floudas D."/>
            <person name="Held B.W."/>
            <person name="Levasseur A."/>
            <person name="Lombard V."/>
            <person name="Morin E."/>
            <person name="Otillar R."/>
            <person name="Lindquist E.A."/>
            <person name="Sun H."/>
            <person name="LaButti K.M."/>
            <person name="Schmutz J."/>
            <person name="Jabbour D."/>
            <person name="Luo H."/>
            <person name="Baker S.E."/>
            <person name="Pisabarro A.G."/>
            <person name="Walton J.D."/>
            <person name="Blanchette R.A."/>
            <person name="Henrissat B."/>
            <person name="Martin F."/>
            <person name="Cullen D."/>
            <person name="Hibbett D.S."/>
            <person name="Grigoriev I.V."/>
        </authorList>
    </citation>
    <scope>NUCLEOTIDE SEQUENCE [LARGE SCALE GENOMIC DNA]</scope>
    <source>
        <strain evidence="11">FD-172 SS1</strain>
    </source>
</reference>
<dbReference type="InParanoid" id="A0A067MZB0"/>
<evidence type="ECO:0000256" key="3">
    <source>
        <dbReference type="ARBA" id="ARBA00023180"/>
    </source>
</evidence>
<dbReference type="GO" id="GO:0004338">
    <property type="term" value="F:glucan exo-1,3-beta-glucosidase activity"/>
    <property type="evidence" value="ECO:0007669"/>
    <property type="project" value="UniProtKB-EC"/>
</dbReference>
<evidence type="ECO:0000256" key="5">
    <source>
        <dbReference type="ARBA" id="ARBA00023316"/>
    </source>
</evidence>
<keyword evidence="9" id="KW-0472">Membrane</keyword>
<dbReference type="GO" id="GO:0005576">
    <property type="term" value="C:extracellular region"/>
    <property type="evidence" value="ECO:0007669"/>
    <property type="project" value="TreeGrafter"/>
</dbReference>
<protein>
    <recommendedName>
        <fullName evidence="7">glucan 1,3-beta-glucosidase</fullName>
        <ecNumber evidence="7">3.2.1.58</ecNumber>
    </recommendedName>
</protein>
<dbReference type="InterPro" id="IPR050386">
    <property type="entry name" value="Glycosyl_hydrolase_5"/>
</dbReference>
<keyword evidence="9" id="KW-1133">Transmembrane helix</keyword>
<accession>A0A067MZB0</accession>
<keyword evidence="2 10" id="KW-0378">Hydrolase</keyword>
<feature type="compositionally biased region" description="Gly residues" evidence="8">
    <location>
        <begin position="153"/>
        <end position="179"/>
    </location>
</feature>
<dbReference type="HOGENOM" id="CLU_004624_6_1_1"/>
<evidence type="ECO:0000256" key="8">
    <source>
        <dbReference type="SAM" id="MobiDB-lite"/>
    </source>
</evidence>
<organism evidence="10 11">
    <name type="scientific">Botryobasidium botryosum (strain FD-172 SS1)</name>
    <dbReference type="NCBI Taxonomy" id="930990"/>
    <lineage>
        <taxon>Eukaryota</taxon>
        <taxon>Fungi</taxon>
        <taxon>Dikarya</taxon>
        <taxon>Basidiomycota</taxon>
        <taxon>Agaricomycotina</taxon>
        <taxon>Agaricomycetes</taxon>
        <taxon>Cantharellales</taxon>
        <taxon>Botryobasidiaceae</taxon>
        <taxon>Botryobasidium</taxon>
    </lineage>
</organism>
<evidence type="ECO:0000256" key="4">
    <source>
        <dbReference type="ARBA" id="ARBA00023295"/>
    </source>
</evidence>
<dbReference type="GO" id="GO:0009251">
    <property type="term" value="P:glucan catabolic process"/>
    <property type="evidence" value="ECO:0007669"/>
    <property type="project" value="TreeGrafter"/>
</dbReference>
<proteinExistence type="inferred from homology"/>
<dbReference type="EMBL" id="KL198017">
    <property type="protein sequence ID" value="KDQ20949.1"/>
    <property type="molecule type" value="Genomic_DNA"/>
</dbReference>
<evidence type="ECO:0000256" key="1">
    <source>
        <dbReference type="ARBA" id="ARBA00005641"/>
    </source>
</evidence>
<evidence type="ECO:0000313" key="10">
    <source>
        <dbReference type="EMBL" id="KDQ20949.1"/>
    </source>
</evidence>
<dbReference type="Proteomes" id="UP000027195">
    <property type="component" value="Unassembled WGS sequence"/>
</dbReference>
<keyword evidence="3" id="KW-0325">Glycoprotein</keyword>
<dbReference type="STRING" id="930990.A0A067MZB0"/>
<keyword evidence="11" id="KW-1185">Reference proteome</keyword>
<name>A0A067MZB0_BOTB1</name>
<evidence type="ECO:0000313" key="11">
    <source>
        <dbReference type="Proteomes" id="UP000027195"/>
    </source>
</evidence>
<feature type="region of interest" description="Disordered" evidence="8">
    <location>
        <begin position="149"/>
        <end position="180"/>
    </location>
</feature>
<evidence type="ECO:0000256" key="6">
    <source>
        <dbReference type="ARBA" id="ARBA00036824"/>
    </source>
</evidence>
<feature type="transmembrane region" description="Helical" evidence="9">
    <location>
        <begin position="119"/>
        <end position="140"/>
    </location>
</feature>
<dbReference type="PANTHER" id="PTHR31297:SF34">
    <property type="entry name" value="GLUCAN 1,3-BETA-GLUCOSIDASE 2"/>
    <property type="match status" value="1"/>
</dbReference>
<keyword evidence="5" id="KW-0961">Cell wall biogenesis/degradation</keyword>
<dbReference type="EC" id="3.2.1.58" evidence="7"/>
<evidence type="ECO:0000256" key="2">
    <source>
        <dbReference type="ARBA" id="ARBA00022801"/>
    </source>
</evidence>
<dbReference type="FunFam" id="3.20.20.80:FF:000033">
    <property type="entry name" value="Glucan 1,3-beta-glucosidase A"/>
    <property type="match status" value="1"/>
</dbReference>
<feature type="compositionally biased region" description="Basic and acidic residues" evidence="8">
    <location>
        <begin position="70"/>
        <end position="79"/>
    </location>
</feature>
<comment type="similarity">
    <text evidence="1">Belongs to the glycosyl hydrolase 5 (cellulase A) family.</text>
</comment>
<dbReference type="GO" id="GO:0071555">
    <property type="term" value="P:cell wall organization"/>
    <property type="evidence" value="ECO:0007669"/>
    <property type="project" value="UniProtKB-KW"/>
</dbReference>
<dbReference type="InterPro" id="IPR017853">
    <property type="entry name" value="GH"/>
</dbReference>
<evidence type="ECO:0000256" key="7">
    <source>
        <dbReference type="ARBA" id="ARBA00038929"/>
    </source>
</evidence>
<evidence type="ECO:0000256" key="9">
    <source>
        <dbReference type="SAM" id="Phobius"/>
    </source>
</evidence>
<dbReference type="OrthoDB" id="62120at2759"/>
<feature type="region of interest" description="Disordered" evidence="8">
    <location>
        <begin position="1"/>
        <end position="111"/>
    </location>
</feature>
<dbReference type="PANTHER" id="PTHR31297">
    <property type="entry name" value="GLUCAN ENDO-1,6-BETA-GLUCOSIDASE B"/>
    <property type="match status" value="1"/>
</dbReference>
<dbReference type="AlphaFoldDB" id="A0A067MZB0"/>
<dbReference type="FunCoup" id="A0A067MZB0">
    <property type="interactions" value="30"/>
</dbReference>
<dbReference type="Gene3D" id="3.20.20.80">
    <property type="entry name" value="Glycosidases"/>
    <property type="match status" value="1"/>
</dbReference>
<dbReference type="SUPFAM" id="SSF51445">
    <property type="entry name" value="(Trans)glycosidases"/>
    <property type="match status" value="1"/>
</dbReference>
<sequence>MAAHPDTTNHTEHLAPSVSGDDISLPDPSHSVPLGTGQQQFFGAPEGVRESVVSSIATPGGGNASNPFRSSEHVADVSDRGNTPQLNAAATGAASKEAYADESPSPRASGRKRFTTTTLALIGAAVLAVLVLVIVLPVYFTVVKKNQNNAATGGSGGGGNGHGGGGKPGSNGATTGGDGSVITMEDGTTFTYKNSFGGYWIDDPNDPFNNGARAQSWSPALNESFRYGVDKIRGVNLGGWLNTEPFITPAYYQKYQKTPTDETVGDEWMLSLSVISDPSTGGLQNFLENHYNTFITEQDFAQIAGAGLNFVRIPLPFWAIETRDDEPFLAHVSWKYFLKAIKWARKYGLRINLDLHAVPGSQNGYNHSGKSGQVNFLNGLMGIANAQRTLDYIRILTEFISQPEYKDVVVYFGVVNEALVTTIGLENMSRFYYQVHQMLRGITGYGEGNGPWMSIHDGFEDPSIWANFMPGADRLAMDMHPYFCFGSNLAPPLSAHVNDPCTAWGAQVNGSMSTFGFTAAGEWSVGWNDCGLFLNGVGLGTRYEGTFPGSTGPAMGNCSTWTDWASWTDDTKSDLNKFALSSMDALQNWFFWTWKIANSTAGSVESPLWSYQLGLENGWIPLDPRSSTGACGNTSPFAGPLAPPSRTGGVGAGTIDSAWAASYSQWPPATMSPLGDAAFLPTYTPTGLPIPSLPVPTFTNTKINAGNGWFDANDITPMMVNITGCTYPDAWSAASLAAPVTLCGDGGAIVTAPATTRAVATTARAVTTSSARTSRTTAAVAAATARKRGYPIEPRATAPPRA</sequence>
<keyword evidence="4" id="KW-0326">Glycosidase</keyword>
<comment type="catalytic activity">
    <reaction evidence="6">
        <text>Successive hydrolysis of beta-D-glucose units from the non-reducing ends of (1-&gt;3)-beta-D-glucans, releasing alpha-glucose.</text>
        <dbReference type="EC" id="3.2.1.58"/>
    </reaction>
</comment>
<keyword evidence="9" id="KW-0812">Transmembrane</keyword>